<keyword evidence="2" id="KW-1185">Reference proteome</keyword>
<name>A0A949NCI7_9FIRM</name>
<dbReference type="InterPro" id="IPR009241">
    <property type="entry name" value="HigB-like"/>
</dbReference>
<dbReference type="Pfam" id="PF05973">
    <property type="entry name" value="Gp49"/>
    <property type="match status" value="1"/>
</dbReference>
<dbReference type="AlphaFoldDB" id="A0A949NCI7"/>
<protein>
    <submittedName>
        <fullName evidence="1">Type II toxin-antitoxin system RelE/ParE family toxin</fullName>
    </submittedName>
</protein>
<reference evidence="1" key="1">
    <citation type="submission" date="2021-06" db="EMBL/GenBank/DDBJ databases">
        <title>Description of novel taxa of the family Lachnospiraceae.</title>
        <authorList>
            <person name="Chaplin A.V."/>
            <person name="Sokolova S.R."/>
            <person name="Pikina A.P."/>
            <person name="Korzhanova M."/>
            <person name="Belova V."/>
            <person name="Korostin D."/>
            <person name="Efimov B.A."/>
        </authorList>
    </citation>
    <scope>NUCLEOTIDE SEQUENCE</scope>
    <source>
        <strain evidence="1">ASD5720</strain>
    </source>
</reference>
<comment type="caution">
    <text evidence="1">The sequence shown here is derived from an EMBL/GenBank/DDBJ whole genome shotgun (WGS) entry which is preliminary data.</text>
</comment>
<accession>A0A949NCI7</accession>
<evidence type="ECO:0000313" key="1">
    <source>
        <dbReference type="EMBL" id="MBU9734926.1"/>
    </source>
</evidence>
<dbReference type="EMBL" id="JAHQCW010000001">
    <property type="protein sequence ID" value="MBU9734926.1"/>
    <property type="molecule type" value="Genomic_DNA"/>
</dbReference>
<evidence type="ECO:0000313" key="2">
    <source>
        <dbReference type="Proteomes" id="UP000712157"/>
    </source>
</evidence>
<gene>
    <name evidence="1" type="ORF">KTH89_00160</name>
</gene>
<sequence>MEEFLVEFYEKCDGSHPAEDFIRSLDKKMMARMYGIIGILEEKGNLLREPYSKHIEDGIFEIRAKFGSDISRVLYFFYIGRRIILTNGFNKKTQKTPITEIALAKKYRKDFISRMEGQNENL</sequence>
<dbReference type="RefSeq" id="WP_238720183.1">
    <property type="nucleotide sequence ID" value="NZ_JAHQCW010000001.1"/>
</dbReference>
<organism evidence="1 2">
    <name type="scientific">Diplocloster agilis</name>
    <dbReference type="NCBI Taxonomy" id="2850323"/>
    <lineage>
        <taxon>Bacteria</taxon>
        <taxon>Bacillati</taxon>
        <taxon>Bacillota</taxon>
        <taxon>Clostridia</taxon>
        <taxon>Lachnospirales</taxon>
        <taxon>Lachnospiraceae</taxon>
        <taxon>Diplocloster</taxon>
    </lineage>
</organism>
<dbReference type="Proteomes" id="UP000712157">
    <property type="component" value="Unassembled WGS sequence"/>
</dbReference>
<proteinExistence type="predicted"/>